<evidence type="ECO:0000313" key="2">
    <source>
        <dbReference type="EMBL" id="KAJ7025341.1"/>
    </source>
</evidence>
<organism evidence="2 3">
    <name type="scientific">Mycena alexandri</name>
    <dbReference type="NCBI Taxonomy" id="1745969"/>
    <lineage>
        <taxon>Eukaryota</taxon>
        <taxon>Fungi</taxon>
        <taxon>Dikarya</taxon>
        <taxon>Basidiomycota</taxon>
        <taxon>Agaricomycotina</taxon>
        <taxon>Agaricomycetes</taxon>
        <taxon>Agaricomycetidae</taxon>
        <taxon>Agaricales</taxon>
        <taxon>Marasmiineae</taxon>
        <taxon>Mycenaceae</taxon>
        <taxon>Mycena</taxon>
    </lineage>
</organism>
<feature type="region of interest" description="Disordered" evidence="1">
    <location>
        <begin position="1"/>
        <end position="21"/>
    </location>
</feature>
<feature type="compositionally biased region" description="Basic residues" evidence="1">
    <location>
        <begin position="7"/>
        <end position="21"/>
    </location>
</feature>
<protein>
    <submittedName>
        <fullName evidence="2">Uncharacterized protein</fullName>
    </submittedName>
</protein>
<gene>
    <name evidence="2" type="ORF">C8F04DRAFT_1191482</name>
</gene>
<reference evidence="2" key="1">
    <citation type="submission" date="2023-03" db="EMBL/GenBank/DDBJ databases">
        <title>Massive genome expansion in bonnet fungi (Mycena s.s.) driven by repeated elements and novel gene families across ecological guilds.</title>
        <authorList>
            <consortium name="Lawrence Berkeley National Laboratory"/>
            <person name="Harder C.B."/>
            <person name="Miyauchi S."/>
            <person name="Viragh M."/>
            <person name="Kuo A."/>
            <person name="Thoen E."/>
            <person name="Andreopoulos B."/>
            <person name="Lu D."/>
            <person name="Skrede I."/>
            <person name="Drula E."/>
            <person name="Henrissat B."/>
            <person name="Morin E."/>
            <person name="Kohler A."/>
            <person name="Barry K."/>
            <person name="LaButti K."/>
            <person name="Morin E."/>
            <person name="Salamov A."/>
            <person name="Lipzen A."/>
            <person name="Mereny Z."/>
            <person name="Hegedus B."/>
            <person name="Baldrian P."/>
            <person name="Stursova M."/>
            <person name="Weitz H."/>
            <person name="Taylor A."/>
            <person name="Grigoriev I.V."/>
            <person name="Nagy L.G."/>
            <person name="Martin F."/>
            <person name="Kauserud H."/>
        </authorList>
    </citation>
    <scope>NUCLEOTIDE SEQUENCE</scope>
    <source>
        <strain evidence="2">CBHHK200</strain>
    </source>
</reference>
<accession>A0AAD6WVY4</accession>
<sequence>MYLQAKGNKKGAKRAGKREHRRGVSQLPFFWPFLDLYLSCIWGKKPGGKQKKWEKGRKKEVKKGGKRATVNDPNGADYDEAVDAVRTVDASSLGPIEKVAALRTGFSVPSEIIRIKLFACA</sequence>
<name>A0AAD6WVY4_9AGAR</name>
<feature type="compositionally biased region" description="Basic residues" evidence="1">
    <location>
        <begin position="46"/>
        <end position="66"/>
    </location>
</feature>
<evidence type="ECO:0000313" key="3">
    <source>
        <dbReference type="Proteomes" id="UP001218188"/>
    </source>
</evidence>
<evidence type="ECO:0000256" key="1">
    <source>
        <dbReference type="SAM" id="MobiDB-lite"/>
    </source>
</evidence>
<comment type="caution">
    <text evidence="2">The sequence shown here is derived from an EMBL/GenBank/DDBJ whole genome shotgun (WGS) entry which is preliminary data.</text>
</comment>
<feature type="region of interest" description="Disordered" evidence="1">
    <location>
        <begin position="46"/>
        <end position="75"/>
    </location>
</feature>
<keyword evidence="3" id="KW-1185">Reference proteome</keyword>
<dbReference type="EMBL" id="JARJCM010000154">
    <property type="protein sequence ID" value="KAJ7025341.1"/>
    <property type="molecule type" value="Genomic_DNA"/>
</dbReference>
<dbReference type="AlphaFoldDB" id="A0AAD6WVY4"/>
<dbReference type="Proteomes" id="UP001218188">
    <property type="component" value="Unassembled WGS sequence"/>
</dbReference>
<proteinExistence type="predicted"/>